<sequence>MDRRLDVMTLFDLQPGDAYVIRNAGGILTDDVRRSLAIAQHALGVEQVVLVHHTDCGMSRLDDEDFVARLARRTGVRPTWEPGGFRNVADDVRAALRELAADPHVPGGAAARGFVYDVGDGTLTEVTADTAP</sequence>
<evidence type="ECO:0000256" key="3">
    <source>
        <dbReference type="ARBA" id="ARBA00022723"/>
    </source>
</evidence>
<reference evidence="8 9" key="1">
    <citation type="submission" date="2018-12" db="EMBL/GenBank/DDBJ databases">
        <authorList>
            <consortium name="Pathogen Informatics"/>
        </authorList>
    </citation>
    <scope>NUCLEOTIDE SEQUENCE [LARGE SCALE GENOMIC DNA]</scope>
    <source>
        <strain evidence="8 9">NCTC11636</strain>
    </source>
</reference>
<dbReference type="GO" id="GO:0008270">
    <property type="term" value="F:zinc ion binding"/>
    <property type="evidence" value="ECO:0007669"/>
    <property type="project" value="InterPro"/>
</dbReference>
<dbReference type="SUPFAM" id="SSF53056">
    <property type="entry name" value="beta-carbonic anhydrase, cab"/>
    <property type="match status" value="1"/>
</dbReference>
<dbReference type="InterPro" id="IPR036874">
    <property type="entry name" value="Carbonic_anhydrase_sf"/>
</dbReference>
<feature type="binding site" evidence="7">
    <location>
        <position position="53"/>
    </location>
    <ligand>
        <name>Zn(2+)</name>
        <dbReference type="ChEBI" id="CHEBI:29105"/>
    </ligand>
</feature>
<evidence type="ECO:0000256" key="2">
    <source>
        <dbReference type="ARBA" id="ARBA00012925"/>
    </source>
</evidence>
<dbReference type="EC" id="4.2.1.1" evidence="2"/>
<dbReference type="OrthoDB" id="8968066at2"/>
<comment type="cofactor">
    <cofactor evidence="7">
        <name>Zn(2+)</name>
        <dbReference type="ChEBI" id="CHEBI:29105"/>
    </cofactor>
    <text evidence="7">Binds 1 zinc ion per subunit.</text>
</comment>
<dbReference type="SMART" id="SM00947">
    <property type="entry name" value="Pro_CA"/>
    <property type="match status" value="1"/>
</dbReference>
<dbReference type="EMBL" id="LR134350">
    <property type="protein sequence ID" value="VEG27320.1"/>
    <property type="molecule type" value="Genomic_DNA"/>
</dbReference>
<keyword evidence="8" id="KW-0456">Lyase</keyword>
<dbReference type="Gene3D" id="3.40.1050.10">
    <property type="entry name" value="Carbonic anhydrase"/>
    <property type="match status" value="1"/>
</dbReference>
<evidence type="ECO:0000256" key="4">
    <source>
        <dbReference type="ARBA" id="ARBA00022833"/>
    </source>
</evidence>
<comment type="catalytic activity">
    <reaction evidence="6">
        <text>hydrogencarbonate + H(+) = CO2 + H2O</text>
        <dbReference type="Rhea" id="RHEA:10748"/>
        <dbReference type="ChEBI" id="CHEBI:15377"/>
        <dbReference type="ChEBI" id="CHEBI:15378"/>
        <dbReference type="ChEBI" id="CHEBI:16526"/>
        <dbReference type="ChEBI" id="CHEBI:17544"/>
        <dbReference type="EC" id="4.2.1.1"/>
    </reaction>
</comment>
<dbReference type="PANTHER" id="PTHR43175">
    <property type="entry name" value="CARBONIC ANHYDRASE"/>
    <property type="match status" value="1"/>
</dbReference>
<dbReference type="Pfam" id="PF00484">
    <property type="entry name" value="Pro_CA"/>
    <property type="match status" value="1"/>
</dbReference>
<evidence type="ECO:0000256" key="5">
    <source>
        <dbReference type="ARBA" id="ARBA00024993"/>
    </source>
</evidence>
<evidence type="ECO:0000313" key="8">
    <source>
        <dbReference type="EMBL" id="VEG27320.1"/>
    </source>
</evidence>
<evidence type="ECO:0000313" key="9">
    <source>
        <dbReference type="Proteomes" id="UP000266895"/>
    </source>
</evidence>
<evidence type="ECO:0000256" key="7">
    <source>
        <dbReference type="PIRSR" id="PIRSR601765-1"/>
    </source>
</evidence>
<evidence type="ECO:0000256" key="1">
    <source>
        <dbReference type="ARBA" id="ARBA00006217"/>
    </source>
</evidence>
<dbReference type="InterPro" id="IPR001765">
    <property type="entry name" value="Carbonic_anhydrase"/>
</dbReference>
<dbReference type="KEGG" id="ahw:NCTC11636_00968"/>
<dbReference type="PANTHER" id="PTHR43175:SF3">
    <property type="entry name" value="CARBON DISULFIDE HYDROLASE"/>
    <property type="match status" value="1"/>
</dbReference>
<feature type="binding site" evidence="7">
    <location>
        <position position="2"/>
    </location>
    <ligand>
        <name>Zn(2+)</name>
        <dbReference type="ChEBI" id="CHEBI:29105"/>
    </ligand>
</feature>
<dbReference type="GO" id="GO:0004089">
    <property type="term" value="F:carbonate dehydratase activity"/>
    <property type="evidence" value="ECO:0007669"/>
    <property type="project" value="UniProtKB-EC"/>
</dbReference>
<proteinExistence type="inferred from homology"/>
<dbReference type="Proteomes" id="UP000266895">
    <property type="component" value="Chromosome"/>
</dbReference>
<keyword evidence="4 7" id="KW-0862">Zinc</keyword>
<feature type="binding site" evidence="7">
    <location>
        <position position="56"/>
    </location>
    <ligand>
        <name>Zn(2+)</name>
        <dbReference type="ChEBI" id="CHEBI:29105"/>
    </ligand>
</feature>
<keyword evidence="3 7" id="KW-0479">Metal-binding</keyword>
<organism evidence="8 9">
    <name type="scientific">Actinomyces howellii</name>
    <dbReference type="NCBI Taxonomy" id="52771"/>
    <lineage>
        <taxon>Bacteria</taxon>
        <taxon>Bacillati</taxon>
        <taxon>Actinomycetota</taxon>
        <taxon>Actinomycetes</taxon>
        <taxon>Actinomycetales</taxon>
        <taxon>Actinomycetaceae</taxon>
        <taxon>Actinomyces</taxon>
    </lineage>
</organism>
<comment type="function">
    <text evidence="5">Catalyzes the reversible hydration of carbon dioxide to form bicarbonate.</text>
</comment>
<dbReference type="AlphaFoldDB" id="A0A3S5EGZ6"/>
<gene>
    <name evidence="8" type="ORF">NCTC11636_00968</name>
</gene>
<dbReference type="CDD" id="cd03379">
    <property type="entry name" value="beta_CA_cladeD"/>
    <property type="match status" value="1"/>
</dbReference>
<keyword evidence="9" id="KW-1185">Reference proteome</keyword>
<evidence type="ECO:0000256" key="6">
    <source>
        <dbReference type="ARBA" id="ARBA00048348"/>
    </source>
</evidence>
<protein>
    <recommendedName>
        <fullName evidence="2">carbonic anhydrase</fullName>
        <ecNumber evidence="2">4.2.1.1</ecNumber>
    </recommendedName>
</protein>
<name>A0A3S5EGZ6_9ACTO</name>
<comment type="similarity">
    <text evidence="1">Belongs to the beta-class carbonic anhydrase family.</text>
</comment>
<accession>A0A3S5EGZ6</accession>